<proteinExistence type="predicted"/>
<keyword evidence="3" id="KW-1185">Reference proteome</keyword>
<organism evidence="2 3">
    <name type="scientific">Flavobacterium hydrocarbonoxydans</name>
    <dbReference type="NCBI Taxonomy" id="2683249"/>
    <lineage>
        <taxon>Bacteria</taxon>
        <taxon>Pseudomonadati</taxon>
        <taxon>Bacteroidota</taxon>
        <taxon>Flavobacteriia</taxon>
        <taxon>Flavobacteriales</taxon>
        <taxon>Flavobacteriaceae</taxon>
        <taxon>Flavobacterium</taxon>
    </lineage>
</organism>
<feature type="signal peptide" evidence="1">
    <location>
        <begin position="1"/>
        <end position="21"/>
    </location>
</feature>
<dbReference type="RefSeq" id="WP_160373459.1">
    <property type="nucleotide sequence ID" value="NZ_WSTB01000002.1"/>
</dbReference>
<protein>
    <submittedName>
        <fullName evidence="2">Glutamate dehydrogenase</fullName>
    </submittedName>
</protein>
<name>A0A6I4NHV2_9FLAO</name>
<evidence type="ECO:0000313" key="3">
    <source>
        <dbReference type="Proteomes" id="UP000471501"/>
    </source>
</evidence>
<reference evidence="2 3" key="1">
    <citation type="submission" date="2019-12" db="EMBL/GenBank/DDBJ databases">
        <authorList>
            <person name="Kim Y.S."/>
        </authorList>
    </citation>
    <scope>NUCLEOTIDE SEQUENCE [LARGE SCALE GENOMIC DNA]</scope>
    <source>
        <strain evidence="2 3">GA093</strain>
    </source>
</reference>
<gene>
    <name evidence="2" type="ORF">GON26_04120</name>
</gene>
<sequence>MFKKIVITLITIFGFSSTTNAQLDLAHEVGVIFGPVTLQSDFGERHDFDTNIGNTGFGIGIVHFINFSSNSSRNTYFAEHFKVRSELSFNKANLEHFGQWVNRNSNSAGVAKLKAMTGSSTLVNIGSQLEYSPFVEIKNYERLNGRFSPYVSLGFLATLYKSKLTSSLGPLGTPETTPGKYLVPSDGHAYGFSSERGFAVSAVGGLGVHYKLDEMNDILFETRFQVFSSDWIDGLNPNKDIYTENKANDWQVWFNVGYVYYLEY</sequence>
<dbReference type="EMBL" id="WSTB01000002">
    <property type="protein sequence ID" value="MWB93533.1"/>
    <property type="molecule type" value="Genomic_DNA"/>
</dbReference>
<dbReference type="NCBIfam" id="NF047659">
    <property type="entry name" value="THC0290_0291_fam"/>
    <property type="match status" value="1"/>
</dbReference>
<evidence type="ECO:0000256" key="1">
    <source>
        <dbReference type="SAM" id="SignalP"/>
    </source>
</evidence>
<evidence type="ECO:0000313" key="2">
    <source>
        <dbReference type="EMBL" id="MWB93533.1"/>
    </source>
</evidence>
<accession>A0A6I4NHV2</accession>
<keyword evidence="1" id="KW-0732">Signal</keyword>
<feature type="chain" id="PRO_5026200067" evidence="1">
    <location>
        <begin position="22"/>
        <end position="264"/>
    </location>
</feature>
<dbReference type="Proteomes" id="UP000471501">
    <property type="component" value="Unassembled WGS sequence"/>
</dbReference>
<comment type="caution">
    <text evidence="2">The sequence shown here is derived from an EMBL/GenBank/DDBJ whole genome shotgun (WGS) entry which is preliminary data.</text>
</comment>
<dbReference type="AlphaFoldDB" id="A0A6I4NHV2"/>